<evidence type="ECO:0000313" key="1">
    <source>
        <dbReference type="EMBL" id="KZX13218.1"/>
    </source>
</evidence>
<gene>
    <name evidence="1" type="ORF">MBORA_08230</name>
</gene>
<keyword evidence="2" id="KW-1185">Reference proteome</keyword>
<dbReference type="PATRIC" id="fig|66851.6.peg.904"/>
<dbReference type="Proteomes" id="UP000077428">
    <property type="component" value="Unassembled WGS sequence"/>
</dbReference>
<protein>
    <recommendedName>
        <fullName evidence="3">SseB protein N-terminal domain-containing protein</fullName>
    </recommendedName>
</protein>
<accession>A0A166BE69</accession>
<dbReference type="RefSeq" id="WP_042694424.1">
    <property type="nucleotide sequence ID" value="NZ_CABMAB010000036.1"/>
</dbReference>
<organism evidence="1 2">
    <name type="scientific">Methanobrevibacter oralis</name>
    <dbReference type="NCBI Taxonomy" id="66851"/>
    <lineage>
        <taxon>Archaea</taxon>
        <taxon>Methanobacteriati</taxon>
        <taxon>Methanobacteriota</taxon>
        <taxon>Methanomada group</taxon>
        <taxon>Methanobacteria</taxon>
        <taxon>Methanobacteriales</taxon>
        <taxon>Methanobacteriaceae</taxon>
        <taxon>Methanobrevibacter</taxon>
    </lineage>
</organism>
<evidence type="ECO:0000313" key="2">
    <source>
        <dbReference type="Proteomes" id="UP000077428"/>
    </source>
</evidence>
<dbReference type="STRING" id="66851.MBORA_08230"/>
<evidence type="ECO:0008006" key="3">
    <source>
        <dbReference type="Google" id="ProtNLM"/>
    </source>
</evidence>
<dbReference type="EMBL" id="LWMU01000056">
    <property type="protein sequence ID" value="KZX13218.1"/>
    <property type="molecule type" value="Genomic_DNA"/>
</dbReference>
<proteinExistence type="predicted"/>
<dbReference type="AlphaFoldDB" id="A0A166BE69"/>
<dbReference type="OrthoDB" id="78380at2157"/>
<comment type="caution">
    <text evidence="1">The sequence shown here is derived from an EMBL/GenBank/DDBJ whole genome shotgun (WGS) entry which is preliminary data.</text>
</comment>
<reference evidence="2" key="1">
    <citation type="journal article" date="2016" name="Genome Announc.">
        <title>Draft Genome Sequences of Methanobrevibacter curvatus DSM11111, Methanobrevibacter cuticularis DSM11139, Methanobrevibacter filiformis DSM11501, and Methanobrevibacter oralis DSM7256.</title>
        <authorList>
            <person name="Poehlein A."/>
            <person name="Seedorf H."/>
        </authorList>
    </citation>
    <scope>NUCLEOTIDE SEQUENCE [LARGE SCALE GENOMIC DNA]</scope>
    <source>
        <strain evidence="2">DSM 7256 / JCM 30027 / ZR</strain>
    </source>
</reference>
<name>A0A166BE69_METOA</name>
<sequence length="140" mass="16385">MSNLKELIEELIEIDESEEKNEERLHELDHEIDHKVFESEFLIPLIETENDETEIITLIIGEEDDDSEEYLIPIYTDEEEFDEGIKQFIDGFDETKLLRDKLTGEQLITAYCEDEEFVGVIINAPQCGFIIPMENIHQCC</sequence>